<keyword evidence="4" id="KW-1185">Reference proteome</keyword>
<dbReference type="EMBL" id="CAVNYO010000143">
    <property type="protein sequence ID" value="CAK5269229.1"/>
    <property type="molecule type" value="Genomic_DNA"/>
</dbReference>
<organism evidence="3 4">
    <name type="scientific">Mycena citricolor</name>
    <dbReference type="NCBI Taxonomy" id="2018698"/>
    <lineage>
        <taxon>Eukaryota</taxon>
        <taxon>Fungi</taxon>
        <taxon>Dikarya</taxon>
        <taxon>Basidiomycota</taxon>
        <taxon>Agaricomycotina</taxon>
        <taxon>Agaricomycetes</taxon>
        <taxon>Agaricomycetidae</taxon>
        <taxon>Agaricales</taxon>
        <taxon>Marasmiineae</taxon>
        <taxon>Mycenaceae</taxon>
        <taxon>Mycena</taxon>
    </lineage>
</organism>
<comment type="caution">
    <text evidence="3">The sequence shown here is derived from an EMBL/GenBank/DDBJ whole genome shotgun (WGS) entry which is preliminary data.</text>
</comment>
<feature type="compositionally biased region" description="Low complexity" evidence="1">
    <location>
        <begin position="47"/>
        <end position="56"/>
    </location>
</feature>
<dbReference type="InterPro" id="IPR036779">
    <property type="entry name" value="LysM_dom_sf"/>
</dbReference>
<sequence length="108" mass="11653">VSAKPVDSAVVNFDGAVRDEDNYVLGDDDSEDEDGAELPTAHPSPPTTSSTTPISSSSKYYIKKGDTLQGIALRLSVDGRELCRLNKLPPSTLTTTPHILHTRIFLDL</sequence>
<dbReference type="Gene3D" id="3.10.350.10">
    <property type="entry name" value="LysM domain"/>
    <property type="match status" value="1"/>
</dbReference>
<feature type="domain" description="LysM" evidence="2">
    <location>
        <begin position="60"/>
        <end position="93"/>
    </location>
</feature>
<dbReference type="AlphaFoldDB" id="A0AAD2JYP6"/>
<accession>A0AAD2JYP6</accession>
<evidence type="ECO:0000259" key="2">
    <source>
        <dbReference type="Pfam" id="PF01476"/>
    </source>
</evidence>
<name>A0AAD2JYP6_9AGAR</name>
<dbReference type="Proteomes" id="UP001295794">
    <property type="component" value="Unassembled WGS sequence"/>
</dbReference>
<protein>
    <recommendedName>
        <fullName evidence="2">LysM domain-containing protein</fullName>
    </recommendedName>
</protein>
<feature type="non-terminal residue" evidence="3">
    <location>
        <position position="108"/>
    </location>
</feature>
<reference evidence="3" key="1">
    <citation type="submission" date="2023-11" db="EMBL/GenBank/DDBJ databases">
        <authorList>
            <person name="De Vega J J."/>
            <person name="De Vega J J."/>
        </authorList>
    </citation>
    <scope>NUCLEOTIDE SEQUENCE</scope>
</reference>
<gene>
    <name evidence="3" type="ORF">MYCIT1_LOCUS12802</name>
</gene>
<dbReference type="SUPFAM" id="SSF54106">
    <property type="entry name" value="LysM domain"/>
    <property type="match status" value="1"/>
</dbReference>
<dbReference type="CDD" id="cd00118">
    <property type="entry name" value="LysM"/>
    <property type="match status" value="1"/>
</dbReference>
<evidence type="ECO:0000313" key="4">
    <source>
        <dbReference type="Proteomes" id="UP001295794"/>
    </source>
</evidence>
<proteinExistence type="predicted"/>
<evidence type="ECO:0000313" key="3">
    <source>
        <dbReference type="EMBL" id="CAK5269229.1"/>
    </source>
</evidence>
<dbReference type="Pfam" id="PF01476">
    <property type="entry name" value="LysM"/>
    <property type="match status" value="1"/>
</dbReference>
<feature type="compositionally biased region" description="Acidic residues" evidence="1">
    <location>
        <begin position="26"/>
        <end position="36"/>
    </location>
</feature>
<dbReference type="InterPro" id="IPR018392">
    <property type="entry name" value="LysM"/>
</dbReference>
<feature type="region of interest" description="Disordered" evidence="1">
    <location>
        <begin position="21"/>
        <end position="56"/>
    </location>
</feature>
<evidence type="ECO:0000256" key="1">
    <source>
        <dbReference type="SAM" id="MobiDB-lite"/>
    </source>
</evidence>
<feature type="non-terminal residue" evidence="3">
    <location>
        <position position="1"/>
    </location>
</feature>